<comment type="caution">
    <text evidence="2">The sequence shown here is derived from an EMBL/GenBank/DDBJ whole genome shotgun (WGS) entry which is preliminary data.</text>
</comment>
<accession>A0A3E4QNN9</accession>
<dbReference type="Pfam" id="PF02663">
    <property type="entry name" value="FmdE"/>
    <property type="match status" value="1"/>
</dbReference>
<organism evidence="2 3">
    <name type="scientific">Collinsella tanakaei</name>
    <dbReference type="NCBI Taxonomy" id="626935"/>
    <lineage>
        <taxon>Bacteria</taxon>
        <taxon>Bacillati</taxon>
        <taxon>Actinomycetota</taxon>
        <taxon>Coriobacteriia</taxon>
        <taxon>Coriobacteriales</taxon>
        <taxon>Coriobacteriaceae</taxon>
        <taxon>Collinsella</taxon>
    </lineage>
</organism>
<dbReference type="SUPFAM" id="SSF143555">
    <property type="entry name" value="FwdE-like"/>
    <property type="match status" value="1"/>
</dbReference>
<sequence length="198" mass="22445">MLKRTLQEDLDRAVAFHGHLCGGQMIGTRMARLALEYFHIEDADTYRDLIAFVECDRCLADAVVSVAHCHLGKRRLKWYDYGIMSASFYDIASGKAIRISQRQDVPRCPKGEDVVAFFNQFSDTELFHVHEVELPDLMEYDLPGKPRKTQICETCGERVHDGRGIEKDGHVYCKRCAGEHVYYVEGAELTAEQIAAGV</sequence>
<dbReference type="AlphaFoldDB" id="A0A3E4QNN9"/>
<dbReference type="InterPro" id="IPR003814">
    <property type="entry name" value="FmdEsu_dom"/>
</dbReference>
<dbReference type="InterPro" id="IPR053194">
    <property type="entry name" value="tRNA_methyltr_O"/>
</dbReference>
<dbReference type="Gene3D" id="3.30.1330.130">
    <property type="match status" value="1"/>
</dbReference>
<gene>
    <name evidence="2" type="ORF">DXC81_10270</name>
</gene>
<dbReference type="Proteomes" id="UP000260943">
    <property type="component" value="Unassembled WGS sequence"/>
</dbReference>
<evidence type="ECO:0000313" key="3">
    <source>
        <dbReference type="Proteomes" id="UP000260943"/>
    </source>
</evidence>
<dbReference type="EMBL" id="QSRJ01000016">
    <property type="protein sequence ID" value="RGL07454.1"/>
    <property type="molecule type" value="Genomic_DNA"/>
</dbReference>
<evidence type="ECO:0000259" key="1">
    <source>
        <dbReference type="Pfam" id="PF02663"/>
    </source>
</evidence>
<proteinExistence type="predicted"/>
<feature type="domain" description="Formylmethanofuran dehydrogenase subunit E" evidence="1">
    <location>
        <begin position="16"/>
        <end position="115"/>
    </location>
</feature>
<protein>
    <submittedName>
        <fullName evidence="2">Formylmethanofuran dehydrogenase</fullName>
    </submittedName>
</protein>
<dbReference type="PANTHER" id="PTHR39418:SF1">
    <property type="entry name" value="DEHYDROGENASE"/>
    <property type="match status" value="1"/>
</dbReference>
<reference evidence="2 3" key="1">
    <citation type="submission" date="2018-08" db="EMBL/GenBank/DDBJ databases">
        <title>A genome reference for cultivated species of the human gut microbiota.</title>
        <authorList>
            <person name="Zou Y."/>
            <person name="Xue W."/>
            <person name="Luo G."/>
        </authorList>
    </citation>
    <scope>NUCLEOTIDE SEQUENCE [LARGE SCALE GENOMIC DNA]</scope>
    <source>
        <strain evidence="2 3">TF08-14</strain>
    </source>
</reference>
<dbReference type="RefSeq" id="WP_117680308.1">
    <property type="nucleotide sequence ID" value="NZ_QSRJ01000016.1"/>
</dbReference>
<name>A0A3E4QNN9_9ACTN</name>
<dbReference type="PANTHER" id="PTHR39418">
    <property type="entry name" value="DEHYDROGENASE-RELATED"/>
    <property type="match status" value="1"/>
</dbReference>
<evidence type="ECO:0000313" key="2">
    <source>
        <dbReference type="EMBL" id="RGL07454.1"/>
    </source>
</evidence>